<comment type="caution">
    <text evidence="2">The sequence shown here is derived from an EMBL/GenBank/DDBJ whole genome shotgun (WGS) entry which is preliminary data.</text>
</comment>
<feature type="domain" description="Transposase DDE" evidence="1">
    <location>
        <begin position="1"/>
        <end position="47"/>
    </location>
</feature>
<accession>A0A9D6V0W4</accession>
<evidence type="ECO:0000313" key="2">
    <source>
        <dbReference type="EMBL" id="MBI5250026.1"/>
    </source>
</evidence>
<dbReference type="EMBL" id="JACRDE010000298">
    <property type="protein sequence ID" value="MBI5250026.1"/>
    <property type="molecule type" value="Genomic_DNA"/>
</dbReference>
<dbReference type="Proteomes" id="UP000807825">
    <property type="component" value="Unassembled WGS sequence"/>
</dbReference>
<evidence type="ECO:0000313" key="3">
    <source>
        <dbReference type="Proteomes" id="UP000807825"/>
    </source>
</evidence>
<reference evidence="2" key="1">
    <citation type="submission" date="2020-07" db="EMBL/GenBank/DDBJ databases">
        <title>Huge and variable diversity of episymbiotic CPR bacteria and DPANN archaea in groundwater ecosystems.</title>
        <authorList>
            <person name="He C.Y."/>
            <person name="Keren R."/>
            <person name="Whittaker M."/>
            <person name="Farag I.F."/>
            <person name="Doudna J."/>
            <person name="Cate J.H.D."/>
            <person name="Banfield J.F."/>
        </authorList>
    </citation>
    <scope>NUCLEOTIDE SEQUENCE</scope>
    <source>
        <strain evidence="2">NC_groundwater_1664_Pr3_B-0.1um_52_9</strain>
    </source>
</reference>
<organism evidence="2 3">
    <name type="scientific">Desulfomonile tiedjei</name>
    <dbReference type="NCBI Taxonomy" id="2358"/>
    <lineage>
        <taxon>Bacteria</taxon>
        <taxon>Pseudomonadati</taxon>
        <taxon>Thermodesulfobacteriota</taxon>
        <taxon>Desulfomonilia</taxon>
        <taxon>Desulfomonilales</taxon>
        <taxon>Desulfomonilaceae</taxon>
        <taxon>Desulfomonile</taxon>
    </lineage>
</organism>
<feature type="non-terminal residue" evidence="2">
    <location>
        <position position="1"/>
    </location>
</feature>
<proteinExistence type="predicted"/>
<dbReference type="Pfam" id="PF13751">
    <property type="entry name" value="DDE_Tnp_1_6"/>
    <property type="match status" value="1"/>
</dbReference>
<evidence type="ECO:0000259" key="1">
    <source>
        <dbReference type="Pfam" id="PF13751"/>
    </source>
</evidence>
<dbReference type="InterPro" id="IPR025668">
    <property type="entry name" value="Tnp_DDE_dom"/>
</dbReference>
<protein>
    <submittedName>
        <fullName evidence="2">Transposase</fullName>
    </submittedName>
</protein>
<sequence>KRKSTIEPVFGIIKSVMGFRQFFLRGLDAVKGEGDLVCIAFNLKRLCALAK</sequence>
<dbReference type="AlphaFoldDB" id="A0A9D6V0W4"/>
<gene>
    <name evidence="2" type="ORF">HY912_11075</name>
</gene>
<name>A0A9D6V0W4_9BACT</name>